<proteinExistence type="predicted"/>
<sequence length="200" mass="20739">MEPNGRLLVVCTANVCRSPLAQRVLGLRLGGGVAVSSAGVRALSGSPMCAVSALELPDGADPTHAARQVEGDDVRAADLVVAMEREQRGALVREAPGTQASVFTLREAAALAGALAERGERYPDLAAVARAMHGQRGLVAVPADPVPPRRWWQRAVPPEDPLTIVDGHGAPEPQHRAAAARVRAVSEDLAAALGALLAPR</sequence>
<dbReference type="SUPFAM" id="SSF52788">
    <property type="entry name" value="Phosphotyrosine protein phosphatases I"/>
    <property type="match status" value="1"/>
</dbReference>
<reference evidence="3" key="1">
    <citation type="journal article" date="2019" name="Int. J. Syst. Evol. Microbiol.">
        <title>The Global Catalogue of Microorganisms (GCM) 10K type strain sequencing project: providing services to taxonomists for standard genome sequencing and annotation.</title>
        <authorList>
            <consortium name="The Broad Institute Genomics Platform"/>
            <consortium name="The Broad Institute Genome Sequencing Center for Infectious Disease"/>
            <person name="Wu L."/>
            <person name="Ma J."/>
        </authorList>
    </citation>
    <scope>NUCLEOTIDE SEQUENCE [LARGE SCALE GENOMIC DNA]</scope>
    <source>
        <strain evidence="3">CGMCC 1.12471</strain>
    </source>
</reference>
<dbReference type="Gene3D" id="3.40.50.2300">
    <property type="match status" value="1"/>
</dbReference>
<evidence type="ECO:0000313" key="3">
    <source>
        <dbReference type="Proteomes" id="UP001597347"/>
    </source>
</evidence>
<protein>
    <submittedName>
        <fullName evidence="2">Low molecular weight phosphatase family protein</fullName>
    </submittedName>
</protein>
<dbReference type="PANTHER" id="PTHR11717">
    <property type="entry name" value="LOW MOLECULAR WEIGHT PROTEIN TYROSINE PHOSPHATASE"/>
    <property type="match status" value="1"/>
</dbReference>
<feature type="domain" description="Phosphotyrosine protein phosphatase I" evidence="1">
    <location>
        <begin position="5"/>
        <end position="128"/>
    </location>
</feature>
<dbReference type="PANTHER" id="PTHR11717:SF31">
    <property type="entry name" value="LOW MOLECULAR WEIGHT PROTEIN-TYROSINE-PHOSPHATASE ETP-RELATED"/>
    <property type="match status" value="1"/>
</dbReference>
<dbReference type="InterPro" id="IPR050438">
    <property type="entry name" value="LMW_PTPase"/>
</dbReference>
<dbReference type="Pfam" id="PF01451">
    <property type="entry name" value="LMWPc"/>
    <property type="match status" value="1"/>
</dbReference>
<comment type="caution">
    <text evidence="2">The sequence shown here is derived from an EMBL/GenBank/DDBJ whole genome shotgun (WGS) entry which is preliminary data.</text>
</comment>
<keyword evidence="3" id="KW-1185">Reference proteome</keyword>
<dbReference type="EMBL" id="JBHUEA010000001">
    <property type="protein sequence ID" value="MFD1720183.1"/>
    <property type="molecule type" value="Genomic_DNA"/>
</dbReference>
<accession>A0ABW4L9J0</accession>
<dbReference type="Proteomes" id="UP001597347">
    <property type="component" value="Unassembled WGS sequence"/>
</dbReference>
<dbReference type="SMART" id="SM00226">
    <property type="entry name" value="LMWPc"/>
    <property type="match status" value="1"/>
</dbReference>
<gene>
    <name evidence="2" type="ORF">ACFSBI_01350</name>
</gene>
<name>A0ABW4L9J0_9MICO</name>
<organism evidence="2 3">
    <name type="scientific">Amnibacterium endophyticum</name>
    <dbReference type="NCBI Taxonomy" id="2109337"/>
    <lineage>
        <taxon>Bacteria</taxon>
        <taxon>Bacillati</taxon>
        <taxon>Actinomycetota</taxon>
        <taxon>Actinomycetes</taxon>
        <taxon>Micrococcales</taxon>
        <taxon>Microbacteriaceae</taxon>
        <taxon>Amnibacterium</taxon>
    </lineage>
</organism>
<evidence type="ECO:0000313" key="2">
    <source>
        <dbReference type="EMBL" id="MFD1720183.1"/>
    </source>
</evidence>
<dbReference type="InterPro" id="IPR023485">
    <property type="entry name" value="Ptyr_pPase"/>
</dbReference>
<dbReference type="InterPro" id="IPR036196">
    <property type="entry name" value="Ptyr_pPase_sf"/>
</dbReference>
<evidence type="ECO:0000259" key="1">
    <source>
        <dbReference type="SMART" id="SM00226"/>
    </source>
</evidence>
<dbReference type="RefSeq" id="WP_377931390.1">
    <property type="nucleotide sequence ID" value="NZ_JBHUEA010000001.1"/>
</dbReference>